<evidence type="ECO:0000256" key="5">
    <source>
        <dbReference type="ARBA" id="ARBA00022679"/>
    </source>
</evidence>
<dbReference type="FunFam" id="3.40.640.10:FF:000053">
    <property type="entry name" value="Aminotransferase, class I"/>
    <property type="match status" value="1"/>
</dbReference>
<comment type="similarity">
    <text evidence="2">Belongs to the class-I pyridoxal-phosphate-dependent aminotransferase family.</text>
</comment>
<dbReference type="Gene3D" id="3.90.1150.10">
    <property type="entry name" value="Aspartate Aminotransferase, domain 1"/>
    <property type="match status" value="1"/>
</dbReference>
<name>A0A9X1YLL5_9BURK</name>
<keyword evidence="5" id="KW-0808">Transferase</keyword>
<evidence type="ECO:0000313" key="8">
    <source>
        <dbReference type="EMBL" id="MCK9688809.1"/>
    </source>
</evidence>
<dbReference type="AlphaFoldDB" id="A0A9X1YLL5"/>
<organism evidence="8 9">
    <name type="scientific">Scleromatobacter humisilvae</name>
    <dbReference type="NCBI Taxonomy" id="2897159"/>
    <lineage>
        <taxon>Bacteria</taxon>
        <taxon>Pseudomonadati</taxon>
        <taxon>Pseudomonadota</taxon>
        <taxon>Betaproteobacteria</taxon>
        <taxon>Burkholderiales</taxon>
        <taxon>Sphaerotilaceae</taxon>
        <taxon>Scleromatobacter</taxon>
    </lineage>
</organism>
<dbReference type="CDD" id="cd00609">
    <property type="entry name" value="AAT_like"/>
    <property type="match status" value="1"/>
</dbReference>
<keyword evidence="9" id="KW-1185">Reference proteome</keyword>
<dbReference type="PANTHER" id="PTHR42790:SF19">
    <property type="entry name" value="KYNURENINE_ALPHA-AMINOADIPATE AMINOTRANSFERASE, MITOCHONDRIAL"/>
    <property type="match status" value="1"/>
</dbReference>
<feature type="domain" description="Aminotransferase class I/classII large" evidence="7">
    <location>
        <begin position="53"/>
        <end position="393"/>
    </location>
</feature>
<dbReference type="EMBL" id="JAJLJH010000010">
    <property type="protein sequence ID" value="MCK9688809.1"/>
    <property type="molecule type" value="Genomic_DNA"/>
</dbReference>
<dbReference type="SUPFAM" id="SSF53383">
    <property type="entry name" value="PLP-dependent transferases"/>
    <property type="match status" value="1"/>
</dbReference>
<comment type="caution">
    <text evidence="8">The sequence shown here is derived from an EMBL/GenBank/DDBJ whole genome shotgun (WGS) entry which is preliminary data.</text>
</comment>
<evidence type="ECO:0000313" key="9">
    <source>
        <dbReference type="Proteomes" id="UP001139353"/>
    </source>
</evidence>
<evidence type="ECO:0000256" key="1">
    <source>
        <dbReference type="ARBA" id="ARBA00001933"/>
    </source>
</evidence>
<dbReference type="Pfam" id="PF00155">
    <property type="entry name" value="Aminotran_1_2"/>
    <property type="match status" value="1"/>
</dbReference>
<reference evidence="8" key="1">
    <citation type="submission" date="2021-11" db="EMBL/GenBank/DDBJ databases">
        <title>BS-T2-15 a new species belonging to the Comamonadaceae family isolated from the soil of a French oak forest.</title>
        <authorList>
            <person name="Mieszkin S."/>
            <person name="Alain K."/>
        </authorList>
    </citation>
    <scope>NUCLEOTIDE SEQUENCE</scope>
    <source>
        <strain evidence="8">BS-T2-15</strain>
    </source>
</reference>
<sequence>MTGSTSSSDSTHSPWQLARRCERMNPSVIREILKLTELPGVRSLAGGLPSADTFPVEAMRDAAMKVLTDTPREALQYAASEGFGPLRDWVSAMLAAKGVDAPANRVLITNGSQQGLDLVGKVMLDAGNTVAVETPTYLGALQAFNPNEPKFASVAGDDDGPLPEGIGALPQGTRFMYVLPNFQNPTGRVIPAARRDALVAAAQRANIPLVEDNPYGELWYDDEPPKPLASRWAEGTLYLGSFSKVLAPGLRLGFMVCPQTLYPKLLQSKQAADLHTGSFSQRVVHEVIKNGFLDQHIPTIRDRYRTQRDAMDAALKASMPAGCEWKKPSGGMFFWLRLPAGCDAMALLPKAVEAGVAYVPGAAFYADHPDTRTMRLSFVTLPPADIADAVQRLGNVIQAHLATNA</sequence>
<dbReference type="InterPro" id="IPR050859">
    <property type="entry name" value="Class-I_PLP-dep_aminotransf"/>
</dbReference>
<keyword evidence="6" id="KW-0663">Pyridoxal phosphate</keyword>
<evidence type="ECO:0000256" key="2">
    <source>
        <dbReference type="ARBA" id="ARBA00007441"/>
    </source>
</evidence>
<proteinExistence type="inferred from homology"/>
<evidence type="ECO:0000256" key="3">
    <source>
        <dbReference type="ARBA" id="ARBA00011738"/>
    </source>
</evidence>
<dbReference type="Proteomes" id="UP001139353">
    <property type="component" value="Unassembled WGS sequence"/>
</dbReference>
<comment type="subunit">
    <text evidence="3">Homodimer.</text>
</comment>
<dbReference type="InterPro" id="IPR015422">
    <property type="entry name" value="PyrdxlP-dep_Trfase_small"/>
</dbReference>
<gene>
    <name evidence="8" type="ORF">LPC04_24105</name>
</gene>
<dbReference type="RefSeq" id="WP_275684854.1">
    <property type="nucleotide sequence ID" value="NZ_JAJLJH010000010.1"/>
</dbReference>
<dbReference type="GO" id="GO:0008483">
    <property type="term" value="F:transaminase activity"/>
    <property type="evidence" value="ECO:0007669"/>
    <property type="project" value="UniProtKB-KW"/>
</dbReference>
<evidence type="ECO:0000256" key="4">
    <source>
        <dbReference type="ARBA" id="ARBA00022576"/>
    </source>
</evidence>
<dbReference type="InterPro" id="IPR015421">
    <property type="entry name" value="PyrdxlP-dep_Trfase_major"/>
</dbReference>
<comment type="cofactor">
    <cofactor evidence="1">
        <name>pyridoxal 5'-phosphate</name>
        <dbReference type="ChEBI" id="CHEBI:597326"/>
    </cofactor>
</comment>
<dbReference type="Gene3D" id="3.40.640.10">
    <property type="entry name" value="Type I PLP-dependent aspartate aminotransferase-like (Major domain)"/>
    <property type="match status" value="1"/>
</dbReference>
<dbReference type="PANTHER" id="PTHR42790">
    <property type="entry name" value="AMINOTRANSFERASE"/>
    <property type="match status" value="1"/>
</dbReference>
<evidence type="ECO:0000259" key="7">
    <source>
        <dbReference type="Pfam" id="PF00155"/>
    </source>
</evidence>
<dbReference type="InterPro" id="IPR015424">
    <property type="entry name" value="PyrdxlP-dep_Trfase"/>
</dbReference>
<dbReference type="InterPro" id="IPR004839">
    <property type="entry name" value="Aminotransferase_I/II_large"/>
</dbReference>
<evidence type="ECO:0000256" key="6">
    <source>
        <dbReference type="ARBA" id="ARBA00022898"/>
    </source>
</evidence>
<keyword evidence="4 8" id="KW-0032">Aminotransferase</keyword>
<protein>
    <submittedName>
        <fullName evidence="8">PLP-dependent aminotransferase family protein</fullName>
    </submittedName>
</protein>
<dbReference type="GO" id="GO:1901605">
    <property type="term" value="P:alpha-amino acid metabolic process"/>
    <property type="evidence" value="ECO:0007669"/>
    <property type="project" value="TreeGrafter"/>
</dbReference>
<dbReference type="GO" id="GO:0030170">
    <property type="term" value="F:pyridoxal phosphate binding"/>
    <property type="evidence" value="ECO:0007669"/>
    <property type="project" value="InterPro"/>
</dbReference>
<accession>A0A9X1YLL5</accession>